<organism evidence="5 6">
    <name type="scientific">Lithocarpus litseifolius</name>
    <dbReference type="NCBI Taxonomy" id="425828"/>
    <lineage>
        <taxon>Eukaryota</taxon>
        <taxon>Viridiplantae</taxon>
        <taxon>Streptophyta</taxon>
        <taxon>Embryophyta</taxon>
        <taxon>Tracheophyta</taxon>
        <taxon>Spermatophyta</taxon>
        <taxon>Magnoliopsida</taxon>
        <taxon>eudicotyledons</taxon>
        <taxon>Gunneridae</taxon>
        <taxon>Pentapetalae</taxon>
        <taxon>rosids</taxon>
        <taxon>fabids</taxon>
        <taxon>Fagales</taxon>
        <taxon>Fagaceae</taxon>
        <taxon>Lithocarpus</taxon>
    </lineage>
</organism>
<dbReference type="EMBL" id="JAZDWU010000005">
    <property type="protein sequence ID" value="KAL0001579.1"/>
    <property type="molecule type" value="Genomic_DNA"/>
</dbReference>
<feature type="domain" description="DUF4283" evidence="3">
    <location>
        <begin position="6"/>
        <end position="51"/>
    </location>
</feature>
<dbReference type="InterPro" id="IPR025558">
    <property type="entry name" value="DUF4283"/>
</dbReference>
<dbReference type="InterPro" id="IPR044730">
    <property type="entry name" value="RNase_H-like_dom_plant"/>
</dbReference>
<evidence type="ECO:0000256" key="1">
    <source>
        <dbReference type="SAM" id="MobiDB-lite"/>
    </source>
</evidence>
<sequence>MGSAYRLQIIEVGSNLFQFKFQSEFEMYRVLRGGPWTFDNQLLMLKKWHKGMTAGNVKLEHASVWVQIWGAPFDMISPQVATEVGKRLGVVEEVERRKVRDIQNFFMRVRVALPISKPLRRGSYIADSSGERTWVNFKYKRLPIFCFFCGLLGHDVRHCAKHFAVEKNGGEADFQYGEWLKAFGGRSRSPPRSPPRDGGAEDVQSSDAWELRRPASQGMDKHQHLDKPEVYEEKIDTQGPWIQQSVAVILGVIEGENIANTSPIIMEKNMVNSRVDLMPRQDMFPVNEPSELEPISEYEQCVGINEGEIHDNVENINVDSKARLVAKESNTFVSGPSEMQPTKLKSTWTRIMRMDYGLGGLPGVSEIPLLGKRGKSCEAECTSKQDVESVQHAKRGKLRWRRSLVQAWFIWNQRNAILHGGQMRDSKSLNQRAVEYLDEFQNVQTHINFTHTKPQNRQKWKPPVSQLYKLNFDAAVFAGTQSSRFGVVIRNSASELMAAMSVKGPSVSCSEEAEALACRKALEFAVESGFTEIIIEGDNVAVMKAVAGTSGDFSLLGHVYANIKCSIRGLQYADISCIKRGGNQVAHILAKYARNVDHELYWIEDTPPPVIEALY</sequence>
<dbReference type="SUPFAM" id="SSF53098">
    <property type="entry name" value="Ribonuclease H-like"/>
    <property type="match status" value="1"/>
</dbReference>
<dbReference type="PANTHER" id="PTHR47074">
    <property type="entry name" value="BNAC02G40300D PROTEIN"/>
    <property type="match status" value="1"/>
</dbReference>
<dbReference type="InterPro" id="IPR012337">
    <property type="entry name" value="RNaseH-like_sf"/>
</dbReference>
<dbReference type="InterPro" id="IPR052929">
    <property type="entry name" value="RNase_H-like_EbsB-rel"/>
</dbReference>
<gene>
    <name evidence="5" type="ORF">SO802_015360</name>
</gene>
<dbReference type="PANTHER" id="PTHR47074:SF61">
    <property type="entry name" value="RNASE H TYPE-1 DOMAIN-CONTAINING PROTEIN"/>
    <property type="match status" value="1"/>
</dbReference>
<dbReference type="Pfam" id="PF14392">
    <property type="entry name" value="zf-CCHC_4"/>
    <property type="match status" value="1"/>
</dbReference>
<dbReference type="InterPro" id="IPR025836">
    <property type="entry name" value="Zn_knuckle_CX2CX4HX4C"/>
</dbReference>
<evidence type="ECO:0000313" key="6">
    <source>
        <dbReference type="Proteomes" id="UP001459277"/>
    </source>
</evidence>
<dbReference type="GO" id="GO:0004523">
    <property type="term" value="F:RNA-DNA hybrid ribonuclease activity"/>
    <property type="evidence" value="ECO:0007669"/>
    <property type="project" value="InterPro"/>
</dbReference>
<evidence type="ECO:0000259" key="2">
    <source>
        <dbReference type="Pfam" id="PF13456"/>
    </source>
</evidence>
<dbReference type="AlphaFoldDB" id="A0AAW2CUR9"/>
<keyword evidence="6" id="KW-1185">Reference proteome</keyword>
<dbReference type="CDD" id="cd06222">
    <property type="entry name" value="RNase_H_like"/>
    <property type="match status" value="1"/>
</dbReference>
<feature type="domain" description="RNase H type-1" evidence="2">
    <location>
        <begin position="471"/>
        <end position="593"/>
    </location>
</feature>
<evidence type="ECO:0000259" key="3">
    <source>
        <dbReference type="Pfam" id="PF14111"/>
    </source>
</evidence>
<protein>
    <recommendedName>
        <fullName evidence="7">CCHC-type domain-containing protein</fullName>
    </recommendedName>
</protein>
<dbReference type="Gene3D" id="3.30.420.10">
    <property type="entry name" value="Ribonuclease H-like superfamily/Ribonuclease H"/>
    <property type="match status" value="1"/>
</dbReference>
<accession>A0AAW2CUR9</accession>
<proteinExistence type="predicted"/>
<evidence type="ECO:0000313" key="5">
    <source>
        <dbReference type="EMBL" id="KAL0001579.1"/>
    </source>
</evidence>
<feature type="domain" description="Zinc knuckle CX2CX4HX4C" evidence="4">
    <location>
        <begin position="115"/>
        <end position="160"/>
    </location>
</feature>
<feature type="region of interest" description="Disordered" evidence="1">
    <location>
        <begin position="185"/>
        <end position="207"/>
    </location>
</feature>
<dbReference type="InterPro" id="IPR002156">
    <property type="entry name" value="RNaseH_domain"/>
</dbReference>
<dbReference type="InterPro" id="IPR036397">
    <property type="entry name" value="RNaseH_sf"/>
</dbReference>
<name>A0AAW2CUR9_9ROSI</name>
<dbReference type="Proteomes" id="UP001459277">
    <property type="component" value="Unassembled WGS sequence"/>
</dbReference>
<comment type="caution">
    <text evidence="5">The sequence shown here is derived from an EMBL/GenBank/DDBJ whole genome shotgun (WGS) entry which is preliminary data.</text>
</comment>
<evidence type="ECO:0000259" key="4">
    <source>
        <dbReference type="Pfam" id="PF14392"/>
    </source>
</evidence>
<dbReference type="Pfam" id="PF14111">
    <property type="entry name" value="DUF4283"/>
    <property type="match status" value="1"/>
</dbReference>
<reference evidence="5 6" key="1">
    <citation type="submission" date="2024-01" db="EMBL/GenBank/DDBJ databases">
        <title>A telomere-to-telomere, gap-free genome of sweet tea (Lithocarpus litseifolius).</title>
        <authorList>
            <person name="Zhou J."/>
        </authorList>
    </citation>
    <scope>NUCLEOTIDE SEQUENCE [LARGE SCALE GENOMIC DNA]</scope>
    <source>
        <strain evidence="5">Zhou-2022a</strain>
        <tissue evidence="5">Leaf</tissue>
    </source>
</reference>
<dbReference type="GO" id="GO:0003676">
    <property type="term" value="F:nucleic acid binding"/>
    <property type="evidence" value="ECO:0007669"/>
    <property type="project" value="InterPro"/>
</dbReference>
<evidence type="ECO:0008006" key="7">
    <source>
        <dbReference type="Google" id="ProtNLM"/>
    </source>
</evidence>
<dbReference type="Pfam" id="PF13456">
    <property type="entry name" value="RVT_3"/>
    <property type="match status" value="1"/>
</dbReference>